<protein>
    <submittedName>
        <fullName evidence="5">Myomesin 2</fullName>
    </submittedName>
</protein>
<feature type="domain" description="Fibronectin type-III" evidence="4">
    <location>
        <begin position="327"/>
        <end position="424"/>
    </location>
</feature>
<feature type="domain" description="Fibronectin type-III" evidence="4">
    <location>
        <begin position="25"/>
        <end position="120"/>
    </location>
</feature>
<dbReference type="PROSITE" id="PS50853">
    <property type="entry name" value="FN3"/>
    <property type="match status" value="4"/>
</dbReference>
<feature type="domain" description="Ig-like" evidence="3">
    <location>
        <begin position="416"/>
        <end position="509"/>
    </location>
</feature>
<sequence>IHLEGGRQIVICKDDLEGQVKIPGPPTNVHASETSKTYVVLSWDPPVPRGREPLVYYIEKSMVGSGSWQRVNTQIAVRSPRYAIFDLTEGKPYLFRVISANKYGVSEPSEPTPPIEVKESIAISSAPGQILSSRNTKTSVVVQWDKPKHGSDLFGYYIDSCIVGTNCWEPCNHRPYKNTRFVVHELTTGQKYIFRVKAVNAVGFSEDSQESEPITVQAALTKPSFPCGITLLNCDGHSMTLGWKLPRFSGGSEISGYFIDKHEAGESMWEEVNVSNIKKRIFTIENLHEGSSYEFRIYAANLAGIGQPSDPSDFLKCEAWKMPEPGPAYDLTFCEVRATSLVILWKAPVYNGSSPITGYYVDYSEKGSEEWVAVNQKATNHRYLKVTGLEEGKTYVFRVRAVNAAGVGKASEASEPVLIEARPGTKEISSGVDEEGNIFLSFECHEMSDISQFAWCKSYEEISDFTRVDVETVGEVSKLYLKDPDKEDLGTYSVSVTDTDGISSSFVLEEKGRKSSLVNKVSNRYRTIPLKTELSYEIFERGQVRFWLQAERLSSASNYRFVVNDREVTNSESHRIKCDFSTSTIEMLMANFTIESEGTYTVQICDGKAKNQSSLVLIGDAFKTALAEAEFQRKEYLRKQGPHFVEYLYWYVTEECNVMLVCKVANTKKETIFKLYKDNVQLEGEERPDLQTGICQFLISEFSKKDQGVYKATLTDDRGQDVSTLELSGKVFEDIILEISRISGSSASELKVHCTPEGIRLQCFMKYYVEEMKIFWYHKESKISSSEKMRVGGSAEMVWLQICEPTDKDKGKYTIEIFDAKQSYKRNIDLSGQAYDEAYAEFQRLKQAAFAEKNRGKVIGGLPDVVTIMEGKTLSLTCTVFGDPTPEITWYKNDKELELNDHYVVTMEQGKYASLTIKGVSSEDSGRYGINVRNKHGGETVDITVSVYKYGEEVPVAKPAQA</sequence>
<reference evidence="5" key="3">
    <citation type="submission" date="2025-09" db="UniProtKB">
        <authorList>
            <consortium name="Ensembl"/>
        </authorList>
    </citation>
    <scope>IDENTIFICATION</scope>
</reference>
<dbReference type="SUPFAM" id="SSF48726">
    <property type="entry name" value="Immunoglobulin"/>
    <property type="match status" value="4"/>
</dbReference>
<gene>
    <name evidence="5" type="primary">MYOM2</name>
</gene>
<accession>H2ZRK2</accession>
<dbReference type="GO" id="GO:0031430">
    <property type="term" value="C:M band"/>
    <property type="evidence" value="ECO:0007669"/>
    <property type="project" value="TreeGrafter"/>
</dbReference>
<dbReference type="OMA" id="FECHEMS"/>
<dbReference type="SMART" id="SM00408">
    <property type="entry name" value="IGc2"/>
    <property type="match status" value="1"/>
</dbReference>
<dbReference type="EMBL" id="AFYH01228834">
    <property type="status" value="NOT_ANNOTATED_CDS"/>
    <property type="molecule type" value="Genomic_DNA"/>
</dbReference>
<dbReference type="InterPro" id="IPR036116">
    <property type="entry name" value="FN3_sf"/>
</dbReference>
<dbReference type="InParanoid" id="H2ZRK2"/>
<evidence type="ECO:0000259" key="3">
    <source>
        <dbReference type="PROSITE" id="PS50835"/>
    </source>
</evidence>
<dbReference type="Proteomes" id="UP000008672">
    <property type="component" value="Unassembled WGS sequence"/>
</dbReference>
<dbReference type="FunFam" id="2.60.40.10:FF:000197">
    <property type="entry name" value="Myomesin 1"/>
    <property type="match status" value="1"/>
</dbReference>
<dbReference type="Pfam" id="PF07679">
    <property type="entry name" value="I-set"/>
    <property type="match status" value="1"/>
</dbReference>
<dbReference type="PRINTS" id="PR00014">
    <property type="entry name" value="FNTYPEIII"/>
</dbReference>
<dbReference type="FunCoup" id="H2ZRK2">
    <property type="interactions" value="400"/>
</dbReference>
<organism evidence="5 6">
    <name type="scientific">Latimeria chalumnae</name>
    <name type="common">Coelacanth</name>
    <dbReference type="NCBI Taxonomy" id="7897"/>
    <lineage>
        <taxon>Eukaryota</taxon>
        <taxon>Metazoa</taxon>
        <taxon>Chordata</taxon>
        <taxon>Craniata</taxon>
        <taxon>Vertebrata</taxon>
        <taxon>Euteleostomi</taxon>
        <taxon>Coelacanthiformes</taxon>
        <taxon>Coelacanthidae</taxon>
        <taxon>Latimeria</taxon>
    </lineage>
</organism>
<dbReference type="Bgee" id="ENSLACG00000000018">
    <property type="expression patterns" value="Expressed in post-anal tail muscle and 6 other cell types or tissues"/>
</dbReference>
<name>H2ZRK2_LATCH</name>
<dbReference type="InterPro" id="IPR003961">
    <property type="entry name" value="FN3_dom"/>
</dbReference>
<dbReference type="Pfam" id="PF00041">
    <property type="entry name" value="fn3"/>
    <property type="match status" value="4"/>
</dbReference>
<dbReference type="FunFam" id="2.60.40.10:FF:000222">
    <property type="entry name" value="Myomesin 1"/>
    <property type="match status" value="1"/>
</dbReference>
<dbReference type="PANTHER" id="PTHR13817:SF22">
    <property type="entry name" value="MYOMESIN-2"/>
    <property type="match status" value="1"/>
</dbReference>
<keyword evidence="2" id="KW-0393">Immunoglobulin domain</keyword>
<dbReference type="EMBL" id="AFYH01228838">
    <property type="status" value="NOT_ANNOTATED_CDS"/>
    <property type="molecule type" value="Genomic_DNA"/>
</dbReference>
<dbReference type="Gene3D" id="2.60.40.10">
    <property type="entry name" value="Immunoglobulins"/>
    <property type="match status" value="9"/>
</dbReference>
<dbReference type="PROSITE" id="PS50835">
    <property type="entry name" value="IG_LIKE"/>
    <property type="match status" value="2"/>
</dbReference>
<dbReference type="eggNOG" id="ENOG502QS6D">
    <property type="taxonomic scope" value="Eukaryota"/>
</dbReference>
<dbReference type="InterPro" id="IPR036179">
    <property type="entry name" value="Ig-like_dom_sf"/>
</dbReference>
<evidence type="ECO:0000256" key="2">
    <source>
        <dbReference type="ARBA" id="ARBA00023319"/>
    </source>
</evidence>
<keyword evidence="6" id="KW-1185">Reference proteome</keyword>
<dbReference type="SMART" id="SM00409">
    <property type="entry name" value="IG"/>
    <property type="match status" value="4"/>
</dbReference>
<dbReference type="InterPro" id="IPR007110">
    <property type="entry name" value="Ig-like_dom"/>
</dbReference>
<evidence type="ECO:0000256" key="1">
    <source>
        <dbReference type="ARBA" id="ARBA00022737"/>
    </source>
</evidence>
<dbReference type="Ensembl" id="ENSLACT00000000024.1">
    <property type="protein sequence ID" value="ENSLACP00000000023.1"/>
    <property type="gene ID" value="ENSLACG00000000018.1"/>
</dbReference>
<dbReference type="FunFam" id="2.60.40.10:FF:002172">
    <property type="entry name" value="Myomesin 1a (skelemin)"/>
    <property type="match status" value="1"/>
</dbReference>
<keyword evidence="1" id="KW-0677">Repeat</keyword>
<dbReference type="FunFam" id="2.60.40.10:FF:000179">
    <property type="entry name" value="Myomesin 2"/>
    <property type="match status" value="1"/>
</dbReference>
<feature type="domain" description="Fibronectin type-III" evidence="4">
    <location>
        <begin position="222"/>
        <end position="319"/>
    </location>
</feature>
<dbReference type="FunFam" id="2.60.40.10:FF:000233">
    <property type="entry name" value="Myomesin 1"/>
    <property type="match status" value="1"/>
</dbReference>
<dbReference type="InterPro" id="IPR013098">
    <property type="entry name" value="Ig_I-set"/>
</dbReference>
<reference evidence="6" key="1">
    <citation type="submission" date="2011-08" db="EMBL/GenBank/DDBJ databases">
        <title>The draft genome of Latimeria chalumnae.</title>
        <authorList>
            <person name="Di Palma F."/>
            <person name="Alfoldi J."/>
            <person name="Johnson J."/>
            <person name="Berlin A."/>
            <person name="Gnerre S."/>
            <person name="Jaffe D."/>
            <person name="MacCallum I."/>
            <person name="Young S."/>
            <person name="Walker B.J."/>
            <person name="Lander E."/>
            <person name="Lindblad-Toh K."/>
        </authorList>
    </citation>
    <scope>NUCLEOTIDE SEQUENCE [LARGE SCALE GENOMIC DNA]</scope>
    <source>
        <strain evidence="6">Wild caught</strain>
    </source>
</reference>
<dbReference type="STRING" id="7897.ENSLACP00000000023"/>
<dbReference type="GO" id="GO:0045214">
    <property type="term" value="P:sarcomere organization"/>
    <property type="evidence" value="ECO:0007669"/>
    <property type="project" value="TreeGrafter"/>
</dbReference>
<dbReference type="EMBL" id="AFYH01228836">
    <property type="status" value="NOT_ANNOTATED_CDS"/>
    <property type="molecule type" value="Genomic_DNA"/>
</dbReference>
<dbReference type="FunFam" id="2.60.40.10:FF:000124">
    <property type="entry name" value="Myomesin 1"/>
    <property type="match status" value="1"/>
</dbReference>
<dbReference type="EMBL" id="AFYH01228839">
    <property type="status" value="NOT_ANNOTATED_CDS"/>
    <property type="molecule type" value="Genomic_DNA"/>
</dbReference>
<dbReference type="InterPro" id="IPR013783">
    <property type="entry name" value="Ig-like_fold"/>
</dbReference>
<dbReference type="SUPFAM" id="SSF49265">
    <property type="entry name" value="Fibronectin type III"/>
    <property type="match status" value="2"/>
</dbReference>
<dbReference type="AlphaFoldDB" id="H2ZRK2"/>
<dbReference type="CDD" id="cd00063">
    <property type="entry name" value="FN3"/>
    <property type="match status" value="4"/>
</dbReference>
<dbReference type="InterPro" id="IPR003598">
    <property type="entry name" value="Ig_sub2"/>
</dbReference>
<evidence type="ECO:0000259" key="4">
    <source>
        <dbReference type="PROSITE" id="PS50853"/>
    </source>
</evidence>
<dbReference type="InterPro" id="IPR050964">
    <property type="entry name" value="Striated_Muscle_Regulatory"/>
</dbReference>
<evidence type="ECO:0000313" key="6">
    <source>
        <dbReference type="Proteomes" id="UP000008672"/>
    </source>
</evidence>
<dbReference type="EMBL" id="AFYH01228835">
    <property type="status" value="NOT_ANNOTATED_CDS"/>
    <property type="molecule type" value="Genomic_DNA"/>
</dbReference>
<proteinExistence type="predicted"/>
<dbReference type="GeneTree" id="ENSGT00940000157057"/>
<dbReference type="InterPro" id="IPR003599">
    <property type="entry name" value="Ig_sub"/>
</dbReference>
<evidence type="ECO:0000313" key="5">
    <source>
        <dbReference type="Ensembl" id="ENSLACP00000000023.1"/>
    </source>
</evidence>
<dbReference type="FunFam" id="2.60.40.10:FF:000670">
    <property type="entry name" value="Myomesin 2"/>
    <property type="match status" value="1"/>
</dbReference>
<reference evidence="5" key="2">
    <citation type="submission" date="2025-08" db="UniProtKB">
        <authorList>
            <consortium name="Ensembl"/>
        </authorList>
    </citation>
    <scope>IDENTIFICATION</scope>
</reference>
<dbReference type="EMBL" id="AFYH01228837">
    <property type="status" value="NOT_ANNOTATED_CDS"/>
    <property type="molecule type" value="Genomic_DNA"/>
</dbReference>
<dbReference type="SMART" id="SM00060">
    <property type="entry name" value="FN3"/>
    <property type="match status" value="4"/>
</dbReference>
<feature type="domain" description="Ig-like" evidence="3">
    <location>
        <begin position="870"/>
        <end position="946"/>
    </location>
</feature>
<feature type="domain" description="Fibronectin type-III" evidence="4">
    <location>
        <begin position="126"/>
        <end position="219"/>
    </location>
</feature>
<dbReference type="FunFam" id="2.60.40.10:FF:000029">
    <property type="entry name" value="Myomesin 1"/>
    <property type="match status" value="2"/>
</dbReference>
<dbReference type="PANTHER" id="PTHR13817">
    <property type="entry name" value="TITIN"/>
    <property type="match status" value="1"/>
</dbReference>